<dbReference type="STRING" id="60175.A0A1V6YUN3"/>
<dbReference type="GO" id="GO:0016020">
    <property type="term" value="C:membrane"/>
    <property type="evidence" value="ECO:0007669"/>
    <property type="project" value="UniProtKB-SubCell"/>
</dbReference>
<keyword evidence="2 6" id="KW-0812">Transmembrane</keyword>
<evidence type="ECO:0000256" key="4">
    <source>
        <dbReference type="ARBA" id="ARBA00023136"/>
    </source>
</evidence>
<organism evidence="8 9">
    <name type="scientific">Penicillium nalgiovense</name>
    <dbReference type="NCBI Taxonomy" id="60175"/>
    <lineage>
        <taxon>Eukaryota</taxon>
        <taxon>Fungi</taxon>
        <taxon>Dikarya</taxon>
        <taxon>Ascomycota</taxon>
        <taxon>Pezizomycotina</taxon>
        <taxon>Eurotiomycetes</taxon>
        <taxon>Eurotiomycetidae</taxon>
        <taxon>Eurotiales</taxon>
        <taxon>Aspergillaceae</taxon>
        <taxon>Penicillium</taxon>
    </lineage>
</organism>
<feature type="signal peptide" evidence="7">
    <location>
        <begin position="1"/>
        <end position="16"/>
    </location>
</feature>
<accession>A0A1V6YUN3</accession>
<dbReference type="PANTHER" id="PTHR15549:SF26">
    <property type="entry name" value="AXIAL BUDDING PATTERN PROTEIN 2-RELATED"/>
    <property type="match status" value="1"/>
</dbReference>
<evidence type="ECO:0000256" key="5">
    <source>
        <dbReference type="SAM" id="MobiDB-lite"/>
    </source>
</evidence>
<dbReference type="InterPro" id="IPR051694">
    <property type="entry name" value="Immunoregulatory_rcpt-like"/>
</dbReference>
<comment type="subcellular location">
    <subcellularLocation>
        <location evidence="1">Membrane</location>
        <topology evidence="1">Single-pass membrane protein</topology>
    </subcellularLocation>
</comment>
<keyword evidence="4 6" id="KW-0472">Membrane</keyword>
<keyword evidence="9" id="KW-1185">Reference proteome</keyword>
<comment type="caution">
    <text evidence="8">The sequence shown here is derived from an EMBL/GenBank/DDBJ whole genome shotgun (WGS) entry which is preliminary data.</text>
</comment>
<name>A0A1V6YUN3_PENNA</name>
<dbReference type="GO" id="GO:0071944">
    <property type="term" value="C:cell periphery"/>
    <property type="evidence" value="ECO:0007669"/>
    <property type="project" value="UniProtKB-ARBA"/>
</dbReference>
<feature type="transmembrane region" description="Helical" evidence="6">
    <location>
        <begin position="184"/>
        <end position="206"/>
    </location>
</feature>
<evidence type="ECO:0000256" key="2">
    <source>
        <dbReference type="ARBA" id="ARBA00022692"/>
    </source>
</evidence>
<keyword evidence="7" id="KW-0732">Signal</keyword>
<dbReference type="PANTHER" id="PTHR15549">
    <property type="entry name" value="PAIRED IMMUNOGLOBULIN-LIKE TYPE 2 RECEPTOR"/>
    <property type="match status" value="1"/>
</dbReference>
<protein>
    <recommendedName>
        <fullName evidence="10">Mid2 domain-containing protein</fullName>
    </recommendedName>
</protein>
<dbReference type="AlphaFoldDB" id="A0A1V6YUN3"/>
<sequence length="261" mass="28416">MKLFLVLLLRCAIVFAEPGIFYNPPTGGPIHEYQNNPVYTLGETVQLRWDTTLDTFSIMLWQNDNSDFEWVQITLSANIHDVTSYDWIVSTNRNLSNGEVFFFQVRNASNIDDLNGLFASHYFNITEDDSATFATSSLTTPTTQATASTLSLSPSSTTTQAVATTTTASHSSQGNSGLSDGTKIGVGVGVGLGGAFVAALALFCFVRRRSKSSTQVNESSPVTSRTQPVMDSKSYNGQARNEAPKIFEAPANEARRFIELP</sequence>
<gene>
    <name evidence="8" type="ORF">PENNAL_c0010G00099</name>
</gene>
<evidence type="ECO:0000313" key="8">
    <source>
        <dbReference type="EMBL" id="OQE91160.1"/>
    </source>
</evidence>
<evidence type="ECO:0008006" key="10">
    <source>
        <dbReference type="Google" id="ProtNLM"/>
    </source>
</evidence>
<feature type="chain" id="PRO_5012280236" description="Mid2 domain-containing protein" evidence="7">
    <location>
        <begin position="17"/>
        <end position="261"/>
    </location>
</feature>
<feature type="region of interest" description="Disordered" evidence="5">
    <location>
        <begin position="214"/>
        <end position="244"/>
    </location>
</feature>
<keyword evidence="3 6" id="KW-1133">Transmembrane helix</keyword>
<feature type="compositionally biased region" description="Polar residues" evidence="5">
    <location>
        <begin position="214"/>
        <end position="239"/>
    </location>
</feature>
<dbReference type="OMA" id="EANKFMM"/>
<dbReference type="EMBL" id="MOOB01000010">
    <property type="protein sequence ID" value="OQE91160.1"/>
    <property type="molecule type" value="Genomic_DNA"/>
</dbReference>
<reference evidence="9" key="1">
    <citation type="journal article" date="2017" name="Nat. Microbiol.">
        <title>Global analysis of biosynthetic gene clusters reveals vast potential of secondary metabolite production in Penicillium species.</title>
        <authorList>
            <person name="Nielsen J.C."/>
            <person name="Grijseels S."/>
            <person name="Prigent S."/>
            <person name="Ji B."/>
            <person name="Dainat J."/>
            <person name="Nielsen K.F."/>
            <person name="Frisvad J.C."/>
            <person name="Workman M."/>
            <person name="Nielsen J."/>
        </authorList>
    </citation>
    <scope>NUCLEOTIDE SEQUENCE [LARGE SCALE GENOMIC DNA]</scope>
    <source>
        <strain evidence="9">IBT 13039</strain>
    </source>
</reference>
<proteinExistence type="predicted"/>
<evidence type="ECO:0000256" key="3">
    <source>
        <dbReference type="ARBA" id="ARBA00022989"/>
    </source>
</evidence>
<evidence type="ECO:0000313" key="9">
    <source>
        <dbReference type="Proteomes" id="UP000191691"/>
    </source>
</evidence>
<evidence type="ECO:0000256" key="1">
    <source>
        <dbReference type="ARBA" id="ARBA00004167"/>
    </source>
</evidence>
<dbReference type="Proteomes" id="UP000191691">
    <property type="component" value="Unassembled WGS sequence"/>
</dbReference>
<evidence type="ECO:0000256" key="7">
    <source>
        <dbReference type="SAM" id="SignalP"/>
    </source>
</evidence>
<evidence type="ECO:0000256" key="6">
    <source>
        <dbReference type="SAM" id="Phobius"/>
    </source>
</evidence>